<dbReference type="OrthoDB" id="1319071at2759"/>
<reference evidence="3" key="1">
    <citation type="journal article" date="2023" name="Proc. Natl. Acad. Sci. U.S.A.">
        <title>Genomic and structural basis for evolution of tropane alkaloid biosynthesis.</title>
        <authorList>
            <person name="Wanga Y.-J."/>
            <person name="Taina T."/>
            <person name="Yua J.-Y."/>
            <person name="Lia J."/>
            <person name="Xua B."/>
            <person name="Chenc J."/>
            <person name="D'Auriad J.C."/>
            <person name="Huanga J.-P."/>
            <person name="Huanga S.-X."/>
        </authorList>
    </citation>
    <scope>NUCLEOTIDE SEQUENCE [LARGE SCALE GENOMIC DNA]</scope>
    <source>
        <strain evidence="3">cv. KIB-2019</strain>
    </source>
</reference>
<dbReference type="AlphaFoldDB" id="A0A9Q1LHV4"/>
<feature type="compositionally biased region" description="Polar residues" evidence="1">
    <location>
        <begin position="93"/>
        <end position="112"/>
    </location>
</feature>
<feature type="region of interest" description="Disordered" evidence="1">
    <location>
        <begin position="1"/>
        <end position="20"/>
    </location>
</feature>
<evidence type="ECO:0000313" key="2">
    <source>
        <dbReference type="EMBL" id="KAJ8537592.1"/>
    </source>
</evidence>
<proteinExistence type="predicted"/>
<evidence type="ECO:0000256" key="1">
    <source>
        <dbReference type="SAM" id="MobiDB-lite"/>
    </source>
</evidence>
<feature type="region of interest" description="Disordered" evidence="1">
    <location>
        <begin position="90"/>
        <end position="112"/>
    </location>
</feature>
<dbReference type="EMBL" id="JAJAGQ010000017">
    <property type="protein sequence ID" value="KAJ8537592.1"/>
    <property type="molecule type" value="Genomic_DNA"/>
</dbReference>
<evidence type="ECO:0000313" key="3">
    <source>
        <dbReference type="Proteomes" id="UP001152561"/>
    </source>
</evidence>
<dbReference type="Proteomes" id="UP001152561">
    <property type="component" value="Unassembled WGS sequence"/>
</dbReference>
<comment type="caution">
    <text evidence="2">The sequence shown here is derived from an EMBL/GenBank/DDBJ whole genome shotgun (WGS) entry which is preliminary data.</text>
</comment>
<name>A0A9Q1LHV4_9SOLA</name>
<keyword evidence="3" id="KW-1185">Reference proteome</keyword>
<protein>
    <submittedName>
        <fullName evidence="2">Uncharacterized protein</fullName>
    </submittedName>
</protein>
<sequence length="112" mass="12830">MRKESKEFGSNNEVGNVANHRRTLTSGKVVGNVHAKQKWMKKRYIKYLSGVILGEVGESSNQEKDDKVETHNIFDIIGDVEKEDNRNLEEVTPANQQVTQDEVKNNEQQVKF</sequence>
<accession>A0A9Q1LHV4</accession>
<organism evidence="2 3">
    <name type="scientific">Anisodus acutangulus</name>
    <dbReference type="NCBI Taxonomy" id="402998"/>
    <lineage>
        <taxon>Eukaryota</taxon>
        <taxon>Viridiplantae</taxon>
        <taxon>Streptophyta</taxon>
        <taxon>Embryophyta</taxon>
        <taxon>Tracheophyta</taxon>
        <taxon>Spermatophyta</taxon>
        <taxon>Magnoliopsida</taxon>
        <taxon>eudicotyledons</taxon>
        <taxon>Gunneridae</taxon>
        <taxon>Pentapetalae</taxon>
        <taxon>asterids</taxon>
        <taxon>lamiids</taxon>
        <taxon>Solanales</taxon>
        <taxon>Solanaceae</taxon>
        <taxon>Solanoideae</taxon>
        <taxon>Hyoscyameae</taxon>
        <taxon>Anisodus</taxon>
    </lineage>
</organism>
<gene>
    <name evidence="2" type="ORF">K7X08_000002</name>
</gene>